<dbReference type="GO" id="GO:0019843">
    <property type="term" value="F:rRNA binding"/>
    <property type="evidence" value="ECO:0007669"/>
    <property type="project" value="InterPro"/>
</dbReference>
<name>A0AAV9BNB2_ACOGR</name>
<dbReference type="InterPro" id="IPR007109">
    <property type="entry name" value="Brix"/>
</dbReference>
<proteinExistence type="predicted"/>
<sequence length="62" mass="7096">MQGITSTRNLGVPNLLNEEVGPHFELRLYQIKLGTVDQSEAQNKWVIRPYMNTAKKRKVLGN</sequence>
<dbReference type="PROSITE" id="PS50833">
    <property type="entry name" value="BRIX"/>
    <property type="match status" value="1"/>
</dbReference>
<dbReference type="AlphaFoldDB" id="A0AAV9BNB2"/>
<evidence type="ECO:0000313" key="3">
    <source>
        <dbReference type="Proteomes" id="UP001179952"/>
    </source>
</evidence>
<gene>
    <name evidence="2" type="ORF">QJS04_geneDACA007368</name>
</gene>
<dbReference type="Proteomes" id="UP001179952">
    <property type="component" value="Unassembled WGS sequence"/>
</dbReference>
<accession>A0AAV9BNB2</accession>
<comment type="caution">
    <text evidence="2">The sequence shown here is derived from an EMBL/GenBank/DDBJ whole genome shotgun (WGS) entry which is preliminary data.</text>
</comment>
<evidence type="ECO:0000313" key="2">
    <source>
        <dbReference type="EMBL" id="KAK1277791.1"/>
    </source>
</evidence>
<evidence type="ECO:0000259" key="1">
    <source>
        <dbReference type="PROSITE" id="PS50833"/>
    </source>
</evidence>
<organism evidence="2 3">
    <name type="scientific">Acorus gramineus</name>
    <name type="common">Dwarf sweet flag</name>
    <dbReference type="NCBI Taxonomy" id="55184"/>
    <lineage>
        <taxon>Eukaryota</taxon>
        <taxon>Viridiplantae</taxon>
        <taxon>Streptophyta</taxon>
        <taxon>Embryophyta</taxon>
        <taxon>Tracheophyta</taxon>
        <taxon>Spermatophyta</taxon>
        <taxon>Magnoliopsida</taxon>
        <taxon>Liliopsida</taxon>
        <taxon>Acoraceae</taxon>
        <taxon>Acorus</taxon>
    </lineage>
</organism>
<dbReference type="GO" id="GO:0006364">
    <property type="term" value="P:rRNA processing"/>
    <property type="evidence" value="ECO:0007669"/>
    <property type="project" value="InterPro"/>
</dbReference>
<feature type="domain" description="Brix" evidence="1">
    <location>
        <begin position="1"/>
        <end position="37"/>
    </location>
</feature>
<dbReference type="EMBL" id="JAUJYN010000002">
    <property type="protein sequence ID" value="KAK1277791.1"/>
    <property type="molecule type" value="Genomic_DNA"/>
</dbReference>
<protein>
    <recommendedName>
        <fullName evidence="1">Brix domain-containing protein</fullName>
    </recommendedName>
</protein>
<reference evidence="2" key="1">
    <citation type="journal article" date="2023" name="Nat. Commun.">
        <title>Diploid and tetraploid genomes of Acorus and the evolution of monocots.</title>
        <authorList>
            <person name="Ma L."/>
            <person name="Liu K.W."/>
            <person name="Li Z."/>
            <person name="Hsiao Y.Y."/>
            <person name="Qi Y."/>
            <person name="Fu T."/>
            <person name="Tang G.D."/>
            <person name="Zhang D."/>
            <person name="Sun W.H."/>
            <person name="Liu D.K."/>
            <person name="Li Y."/>
            <person name="Chen G.Z."/>
            <person name="Liu X.D."/>
            <person name="Liao X.Y."/>
            <person name="Jiang Y.T."/>
            <person name="Yu X."/>
            <person name="Hao Y."/>
            <person name="Huang J."/>
            <person name="Zhao X.W."/>
            <person name="Ke S."/>
            <person name="Chen Y.Y."/>
            <person name="Wu W.L."/>
            <person name="Hsu J.L."/>
            <person name="Lin Y.F."/>
            <person name="Huang M.D."/>
            <person name="Li C.Y."/>
            <person name="Huang L."/>
            <person name="Wang Z.W."/>
            <person name="Zhao X."/>
            <person name="Zhong W.Y."/>
            <person name="Peng D.H."/>
            <person name="Ahmad S."/>
            <person name="Lan S."/>
            <person name="Zhang J.S."/>
            <person name="Tsai W.C."/>
            <person name="Van de Peer Y."/>
            <person name="Liu Z.J."/>
        </authorList>
    </citation>
    <scope>NUCLEOTIDE SEQUENCE</scope>
    <source>
        <strain evidence="2">SCP</strain>
    </source>
</reference>
<keyword evidence="3" id="KW-1185">Reference proteome</keyword>
<reference evidence="2" key="2">
    <citation type="submission" date="2023-06" db="EMBL/GenBank/DDBJ databases">
        <authorList>
            <person name="Ma L."/>
            <person name="Liu K.-W."/>
            <person name="Li Z."/>
            <person name="Hsiao Y.-Y."/>
            <person name="Qi Y."/>
            <person name="Fu T."/>
            <person name="Tang G."/>
            <person name="Zhang D."/>
            <person name="Sun W.-H."/>
            <person name="Liu D.-K."/>
            <person name="Li Y."/>
            <person name="Chen G.-Z."/>
            <person name="Liu X.-D."/>
            <person name="Liao X.-Y."/>
            <person name="Jiang Y.-T."/>
            <person name="Yu X."/>
            <person name="Hao Y."/>
            <person name="Huang J."/>
            <person name="Zhao X.-W."/>
            <person name="Ke S."/>
            <person name="Chen Y.-Y."/>
            <person name="Wu W.-L."/>
            <person name="Hsu J.-L."/>
            <person name="Lin Y.-F."/>
            <person name="Huang M.-D."/>
            <person name="Li C.-Y."/>
            <person name="Huang L."/>
            <person name="Wang Z.-W."/>
            <person name="Zhao X."/>
            <person name="Zhong W.-Y."/>
            <person name="Peng D.-H."/>
            <person name="Ahmad S."/>
            <person name="Lan S."/>
            <person name="Zhang J.-S."/>
            <person name="Tsai W.-C."/>
            <person name="Van De Peer Y."/>
            <person name="Liu Z.-J."/>
        </authorList>
    </citation>
    <scope>NUCLEOTIDE SEQUENCE</scope>
    <source>
        <strain evidence="2">SCP</strain>
        <tissue evidence="2">Leaves</tissue>
    </source>
</reference>